<keyword evidence="2" id="KW-1133">Transmembrane helix</keyword>
<dbReference type="Proteomes" id="UP000188929">
    <property type="component" value="Unassembled WGS sequence"/>
</dbReference>
<evidence type="ECO:0000256" key="1">
    <source>
        <dbReference type="SAM" id="MobiDB-lite"/>
    </source>
</evidence>
<protein>
    <submittedName>
        <fullName evidence="3">Uncharacterized protein</fullName>
    </submittedName>
</protein>
<keyword evidence="4" id="KW-1185">Reference proteome</keyword>
<dbReference type="EMBL" id="MOMC01000052">
    <property type="protein sequence ID" value="ONH26213.1"/>
    <property type="molecule type" value="Genomic_DNA"/>
</dbReference>
<reference evidence="4" key="1">
    <citation type="submission" date="2016-10" db="EMBL/GenBank/DDBJ databases">
        <title>Frankia sp. NRRL B-16386 Genome sequencing.</title>
        <authorList>
            <person name="Ghodhbane-Gtari F."/>
            <person name="Swanson E."/>
            <person name="Gueddou A."/>
            <person name="Hezbri K."/>
            <person name="Ktari K."/>
            <person name="Nouioui I."/>
            <person name="Morris K."/>
            <person name="Simpson S."/>
            <person name="Abebe-Akele F."/>
            <person name="Thomas K."/>
            <person name="Gtari M."/>
            <person name="Tisa L.S."/>
        </authorList>
    </citation>
    <scope>NUCLEOTIDE SEQUENCE [LARGE SCALE GENOMIC DNA]</scope>
    <source>
        <strain evidence="4">NRRL B-16386</strain>
    </source>
</reference>
<name>A0A1V2I5T6_9ACTN</name>
<feature type="region of interest" description="Disordered" evidence="1">
    <location>
        <begin position="1"/>
        <end position="47"/>
    </location>
</feature>
<evidence type="ECO:0000256" key="2">
    <source>
        <dbReference type="SAM" id="Phobius"/>
    </source>
</evidence>
<keyword evidence="2" id="KW-0472">Membrane</keyword>
<evidence type="ECO:0000313" key="3">
    <source>
        <dbReference type="EMBL" id="ONH26213.1"/>
    </source>
</evidence>
<proteinExistence type="predicted"/>
<sequence length="254" mass="26810">MLAWLTGADEDTPTAHSAGSIVGPPSAGLRSNQGLPGGVTATSAGPRESGHPLAVWLTALLAAILVGIVAAGVVRWHRGRPSMAGNADKDGFLWSGAELTGDLGRGVDRMAVDPYPDLPPVSGSATWSAIHLNRDVDDGRDQLRPRFRPAKASKPTAGTDLFSTRMNRLAVEFVFAVVPRPGRETRIDLDAPATQSFLAAFTHATDVFLAPAPQDRRLMSAALGEAEHRWLLVERGSGDDLRGDQGDGCRPQGP</sequence>
<accession>A0A1V2I5T6</accession>
<gene>
    <name evidence="3" type="ORF">BL253_25080</name>
</gene>
<evidence type="ECO:0000313" key="4">
    <source>
        <dbReference type="Proteomes" id="UP000188929"/>
    </source>
</evidence>
<keyword evidence="2" id="KW-0812">Transmembrane</keyword>
<dbReference type="AlphaFoldDB" id="A0A1V2I5T6"/>
<organism evidence="3 4">
    <name type="scientific">Pseudofrankia asymbiotica</name>
    <dbReference type="NCBI Taxonomy" id="1834516"/>
    <lineage>
        <taxon>Bacteria</taxon>
        <taxon>Bacillati</taxon>
        <taxon>Actinomycetota</taxon>
        <taxon>Actinomycetes</taxon>
        <taxon>Frankiales</taxon>
        <taxon>Frankiaceae</taxon>
        <taxon>Pseudofrankia</taxon>
    </lineage>
</organism>
<feature type="transmembrane region" description="Helical" evidence="2">
    <location>
        <begin position="53"/>
        <end position="74"/>
    </location>
</feature>
<comment type="caution">
    <text evidence="3">The sequence shown here is derived from an EMBL/GenBank/DDBJ whole genome shotgun (WGS) entry which is preliminary data.</text>
</comment>